<proteinExistence type="predicted"/>
<organism evidence="1 2">
    <name type="scientific">Cichlidogyrus casuarinus</name>
    <dbReference type="NCBI Taxonomy" id="1844966"/>
    <lineage>
        <taxon>Eukaryota</taxon>
        <taxon>Metazoa</taxon>
        <taxon>Spiralia</taxon>
        <taxon>Lophotrochozoa</taxon>
        <taxon>Platyhelminthes</taxon>
        <taxon>Monogenea</taxon>
        <taxon>Monopisthocotylea</taxon>
        <taxon>Dactylogyridea</taxon>
        <taxon>Ancyrocephalidae</taxon>
        <taxon>Cichlidogyrus</taxon>
    </lineage>
</organism>
<sequence>MKALEMTTKERIEKVLADGSVLMDAEEGHYAADRIKCKCEAMESKFQGLWQSSMEFQDHLNSQMLVCESMQTMNDLDEWFQEKSQTLQDMVDDYRDNLGRQISISKRYAQHRAFQAELEASEESIRKTFEVTVIR</sequence>
<name>A0ABD2PQA8_9PLAT</name>
<dbReference type="EMBL" id="JBJKFK010004136">
    <property type="protein sequence ID" value="KAL3309238.1"/>
    <property type="molecule type" value="Genomic_DNA"/>
</dbReference>
<keyword evidence="2" id="KW-1185">Reference proteome</keyword>
<evidence type="ECO:0000313" key="2">
    <source>
        <dbReference type="Proteomes" id="UP001626550"/>
    </source>
</evidence>
<dbReference type="Proteomes" id="UP001626550">
    <property type="component" value="Unassembled WGS sequence"/>
</dbReference>
<evidence type="ECO:0000313" key="1">
    <source>
        <dbReference type="EMBL" id="KAL3309238.1"/>
    </source>
</evidence>
<protein>
    <submittedName>
        <fullName evidence="1">Uncharacterized protein</fullName>
    </submittedName>
</protein>
<accession>A0ABD2PQA8</accession>
<dbReference type="SUPFAM" id="SSF46966">
    <property type="entry name" value="Spectrin repeat"/>
    <property type="match status" value="1"/>
</dbReference>
<reference evidence="1 2" key="1">
    <citation type="submission" date="2024-11" db="EMBL/GenBank/DDBJ databases">
        <title>Adaptive evolution of stress response genes in parasites aligns with host niche diversity.</title>
        <authorList>
            <person name="Hahn C."/>
            <person name="Resl P."/>
        </authorList>
    </citation>
    <scope>NUCLEOTIDE SEQUENCE [LARGE SCALE GENOMIC DNA]</scope>
    <source>
        <strain evidence="1">EGGRZ-B1_66</strain>
        <tissue evidence="1">Body</tissue>
    </source>
</reference>
<gene>
    <name evidence="1" type="ORF">Ciccas_012215</name>
</gene>
<dbReference type="AlphaFoldDB" id="A0ABD2PQA8"/>
<comment type="caution">
    <text evidence="1">The sequence shown here is derived from an EMBL/GenBank/DDBJ whole genome shotgun (WGS) entry which is preliminary data.</text>
</comment>
<dbReference type="Gene3D" id="1.20.58.60">
    <property type="match status" value="1"/>
</dbReference>